<sequence length="82" mass="8849">MREGRAMLPARRGVGGARGATRFDRNQGRYELAYSEEGGRLYRRISAVGVLSFLALSLAFGPPRAEADVPSPSVSAARKLRA</sequence>
<organism evidence="2 3">
    <name type="scientific">Dendrobium thyrsiflorum</name>
    <name type="common">Pinecone-like raceme dendrobium</name>
    <name type="synonym">Orchid</name>
    <dbReference type="NCBI Taxonomy" id="117978"/>
    <lineage>
        <taxon>Eukaryota</taxon>
        <taxon>Viridiplantae</taxon>
        <taxon>Streptophyta</taxon>
        <taxon>Embryophyta</taxon>
        <taxon>Tracheophyta</taxon>
        <taxon>Spermatophyta</taxon>
        <taxon>Magnoliopsida</taxon>
        <taxon>Liliopsida</taxon>
        <taxon>Asparagales</taxon>
        <taxon>Orchidaceae</taxon>
        <taxon>Epidendroideae</taxon>
        <taxon>Malaxideae</taxon>
        <taxon>Dendrobiinae</taxon>
        <taxon>Dendrobium</taxon>
    </lineage>
</organism>
<reference evidence="2 3" key="1">
    <citation type="journal article" date="2024" name="Plant Biotechnol. J.">
        <title>Dendrobium thyrsiflorum genome and its molecular insights into genes involved in important horticultural traits.</title>
        <authorList>
            <person name="Chen B."/>
            <person name="Wang J.Y."/>
            <person name="Zheng P.J."/>
            <person name="Li K.L."/>
            <person name="Liang Y.M."/>
            <person name="Chen X.F."/>
            <person name="Zhang C."/>
            <person name="Zhao X."/>
            <person name="He X."/>
            <person name="Zhang G.Q."/>
            <person name="Liu Z.J."/>
            <person name="Xu Q."/>
        </authorList>
    </citation>
    <scope>NUCLEOTIDE SEQUENCE [LARGE SCALE GENOMIC DNA]</scope>
    <source>
        <strain evidence="2">GZMU011</strain>
    </source>
</reference>
<evidence type="ECO:0000256" key="1">
    <source>
        <dbReference type="SAM" id="MobiDB-lite"/>
    </source>
</evidence>
<dbReference type="AlphaFoldDB" id="A0ABD0VHV3"/>
<dbReference type="EMBL" id="JANQDX010000006">
    <property type="protein sequence ID" value="KAL0922266.1"/>
    <property type="molecule type" value="Genomic_DNA"/>
</dbReference>
<protein>
    <submittedName>
        <fullName evidence="2">Uncharacterized protein</fullName>
    </submittedName>
</protein>
<feature type="region of interest" description="Disordered" evidence="1">
    <location>
        <begin position="63"/>
        <end position="82"/>
    </location>
</feature>
<evidence type="ECO:0000313" key="2">
    <source>
        <dbReference type="EMBL" id="KAL0922266.1"/>
    </source>
</evidence>
<accession>A0ABD0VHV3</accession>
<comment type="caution">
    <text evidence="2">The sequence shown here is derived from an EMBL/GenBank/DDBJ whole genome shotgun (WGS) entry which is preliminary data.</text>
</comment>
<proteinExistence type="predicted"/>
<dbReference type="Proteomes" id="UP001552299">
    <property type="component" value="Unassembled WGS sequence"/>
</dbReference>
<evidence type="ECO:0000313" key="3">
    <source>
        <dbReference type="Proteomes" id="UP001552299"/>
    </source>
</evidence>
<name>A0ABD0VHV3_DENTH</name>
<keyword evidence="3" id="KW-1185">Reference proteome</keyword>
<gene>
    <name evidence="2" type="ORF">M5K25_006239</name>
</gene>